<gene>
    <name evidence="5" type="ORF">ONE63_009325</name>
</gene>
<dbReference type="SMART" id="SM00209">
    <property type="entry name" value="TSP1"/>
    <property type="match status" value="1"/>
</dbReference>
<evidence type="ECO:0000256" key="1">
    <source>
        <dbReference type="ARBA" id="ARBA00022729"/>
    </source>
</evidence>
<sequence>MSEWSEWSRCTTTCGINAQQIRSRKILRDPGPGGRQCGPRSEVRSCMLLPCPR</sequence>
<reference evidence="5" key="1">
    <citation type="submission" date="2022-12" db="EMBL/GenBank/DDBJ databases">
        <title>Chromosome-level genome assembly of the bean flower thrips Megalurothrips usitatus.</title>
        <authorList>
            <person name="Ma L."/>
            <person name="Liu Q."/>
            <person name="Li H."/>
            <person name="Cai W."/>
        </authorList>
    </citation>
    <scope>NUCLEOTIDE SEQUENCE</scope>
    <source>
        <strain evidence="5">Cailab_2022a</strain>
    </source>
</reference>
<dbReference type="EMBL" id="JAPTSV010000007">
    <property type="protein sequence ID" value="KAJ1526165.1"/>
    <property type="molecule type" value="Genomic_DNA"/>
</dbReference>
<protein>
    <recommendedName>
        <fullName evidence="4">Spondin-like TSP1 domain-containing protein</fullName>
    </recommendedName>
</protein>
<keyword evidence="2" id="KW-1015">Disulfide bond</keyword>
<dbReference type="Pfam" id="PF19028">
    <property type="entry name" value="TSP1_spondin"/>
    <property type="match status" value="1"/>
</dbReference>
<proteinExistence type="predicted"/>
<evidence type="ECO:0000313" key="5">
    <source>
        <dbReference type="EMBL" id="KAJ1526165.1"/>
    </source>
</evidence>
<feature type="domain" description="Spondin-like TSP1" evidence="4">
    <location>
        <begin position="1"/>
        <end position="51"/>
    </location>
</feature>
<evidence type="ECO:0000313" key="6">
    <source>
        <dbReference type="Proteomes" id="UP001075354"/>
    </source>
</evidence>
<organism evidence="5 6">
    <name type="scientific">Megalurothrips usitatus</name>
    <name type="common">bean blossom thrips</name>
    <dbReference type="NCBI Taxonomy" id="439358"/>
    <lineage>
        <taxon>Eukaryota</taxon>
        <taxon>Metazoa</taxon>
        <taxon>Ecdysozoa</taxon>
        <taxon>Arthropoda</taxon>
        <taxon>Hexapoda</taxon>
        <taxon>Insecta</taxon>
        <taxon>Pterygota</taxon>
        <taxon>Neoptera</taxon>
        <taxon>Paraneoptera</taxon>
        <taxon>Thysanoptera</taxon>
        <taxon>Terebrantia</taxon>
        <taxon>Thripoidea</taxon>
        <taxon>Thripidae</taxon>
        <taxon>Megalurothrips</taxon>
    </lineage>
</organism>
<keyword evidence="3" id="KW-0325">Glycoprotein</keyword>
<dbReference type="Gene3D" id="2.20.100.10">
    <property type="entry name" value="Thrombospondin type-1 (TSP1) repeat"/>
    <property type="match status" value="1"/>
</dbReference>
<keyword evidence="6" id="KW-1185">Reference proteome</keyword>
<evidence type="ECO:0000256" key="2">
    <source>
        <dbReference type="ARBA" id="ARBA00023157"/>
    </source>
</evidence>
<keyword evidence="1" id="KW-0732">Signal</keyword>
<dbReference type="InterPro" id="IPR000884">
    <property type="entry name" value="TSP1_rpt"/>
</dbReference>
<dbReference type="AlphaFoldDB" id="A0AAV7XJ94"/>
<evidence type="ECO:0000256" key="3">
    <source>
        <dbReference type="ARBA" id="ARBA00023180"/>
    </source>
</evidence>
<name>A0AAV7XJ94_9NEOP</name>
<evidence type="ECO:0000259" key="4">
    <source>
        <dbReference type="Pfam" id="PF19028"/>
    </source>
</evidence>
<dbReference type="InterPro" id="IPR036383">
    <property type="entry name" value="TSP1_rpt_sf"/>
</dbReference>
<accession>A0AAV7XJ94</accession>
<dbReference type="Proteomes" id="UP001075354">
    <property type="component" value="Chromosome 7"/>
</dbReference>
<dbReference type="SUPFAM" id="SSF82895">
    <property type="entry name" value="TSP-1 type 1 repeat"/>
    <property type="match status" value="1"/>
</dbReference>
<comment type="caution">
    <text evidence="5">The sequence shown here is derived from an EMBL/GenBank/DDBJ whole genome shotgun (WGS) entry which is preliminary data.</text>
</comment>
<dbReference type="InterPro" id="IPR044004">
    <property type="entry name" value="TSP1_spondin_dom"/>
</dbReference>
<dbReference type="PROSITE" id="PS50092">
    <property type="entry name" value="TSP1"/>
    <property type="match status" value="1"/>
</dbReference>